<protein>
    <submittedName>
        <fullName evidence="1">Uncharacterized protein</fullName>
    </submittedName>
</protein>
<reference evidence="1" key="1">
    <citation type="submission" date="2018-02" db="EMBL/GenBank/DDBJ databases">
        <title>Rhizophora mucronata_Transcriptome.</title>
        <authorList>
            <person name="Meera S.P."/>
            <person name="Sreeshan A."/>
            <person name="Augustine A."/>
        </authorList>
    </citation>
    <scope>NUCLEOTIDE SEQUENCE</scope>
    <source>
        <tissue evidence="1">Leaf</tissue>
    </source>
</reference>
<sequence>MYELAVLFKGGCGIKIFSSKLIWF</sequence>
<organism evidence="1">
    <name type="scientific">Rhizophora mucronata</name>
    <name type="common">Asiatic mangrove</name>
    <dbReference type="NCBI Taxonomy" id="61149"/>
    <lineage>
        <taxon>Eukaryota</taxon>
        <taxon>Viridiplantae</taxon>
        <taxon>Streptophyta</taxon>
        <taxon>Embryophyta</taxon>
        <taxon>Tracheophyta</taxon>
        <taxon>Spermatophyta</taxon>
        <taxon>Magnoliopsida</taxon>
        <taxon>eudicotyledons</taxon>
        <taxon>Gunneridae</taxon>
        <taxon>Pentapetalae</taxon>
        <taxon>rosids</taxon>
        <taxon>fabids</taxon>
        <taxon>Malpighiales</taxon>
        <taxon>Rhizophoraceae</taxon>
        <taxon>Rhizophora</taxon>
    </lineage>
</organism>
<name>A0A2P2PSS3_RHIMU</name>
<dbReference type="AlphaFoldDB" id="A0A2P2PSS3"/>
<evidence type="ECO:0000313" key="1">
    <source>
        <dbReference type="EMBL" id="MBX57781.1"/>
    </source>
</evidence>
<proteinExistence type="predicted"/>
<dbReference type="EMBL" id="GGEC01077297">
    <property type="protein sequence ID" value="MBX57781.1"/>
    <property type="molecule type" value="Transcribed_RNA"/>
</dbReference>
<accession>A0A2P2PSS3</accession>